<dbReference type="Proteomes" id="UP000031830">
    <property type="component" value="Chromosome"/>
</dbReference>
<dbReference type="RefSeq" id="WP_044526713.1">
    <property type="nucleotide sequence ID" value="NZ_CP009440.1"/>
</dbReference>
<evidence type="ECO:0000256" key="3">
    <source>
        <dbReference type="ARBA" id="ARBA00023180"/>
    </source>
</evidence>
<keyword evidence="2" id="KW-0808">Transferase</keyword>
<name>A0A0B6D490_9GAMM</name>
<evidence type="ECO:0000313" key="6">
    <source>
        <dbReference type="Proteomes" id="UP000031830"/>
    </source>
</evidence>
<organism evidence="5 6">
    <name type="scientific">Francisella philomiragia</name>
    <dbReference type="NCBI Taxonomy" id="28110"/>
    <lineage>
        <taxon>Bacteria</taxon>
        <taxon>Pseudomonadati</taxon>
        <taxon>Pseudomonadota</taxon>
        <taxon>Gammaproteobacteria</taxon>
        <taxon>Thiotrichales</taxon>
        <taxon>Francisellaceae</taxon>
        <taxon>Francisella</taxon>
    </lineage>
</organism>
<keyword evidence="1" id="KW-0328">Glycosyltransferase</keyword>
<gene>
    <name evidence="5" type="ORF">LA55_1650</name>
</gene>
<evidence type="ECO:0000313" key="5">
    <source>
        <dbReference type="EMBL" id="AJI52453.1"/>
    </source>
</evidence>
<feature type="domain" description="Glycosyltransferase 61 catalytic" evidence="4">
    <location>
        <begin position="198"/>
        <end position="391"/>
    </location>
</feature>
<dbReference type="GO" id="GO:0016757">
    <property type="term" value="F:glycosyltransferase activity"/>
    <property type="evidence" value="ECO:0007669"/>
    <property type="project" value="UniProtKB-KW"/>
</dbReference>
<evidence type="ECO:0000259" key="4">
    <source>
        <dbReference type="Pfam" id="PF04577"/>
    </source>
</evidence>
<dbReference type="Pfam" id="PF04577">
    <property type="entry name" value="Glyco_transf_61"/>
    <property type="match status" value="1"/>
</dbReference>
<reference evidence="5 6" key="1">
    <citation type="journal article" date="2015" name="Genome Announc.">
        <title>Genome sequencing of 18 francisella strains to aid in assay development and testing.</title>
        <authorList>
            <person name="Johnson S.L."/>
            <person name="Daligault H.E."/>
            <person name="Davenport K.W."/>
            <person name="Coyne S.R."/>
            <person name="Frey K.G."/>
            <person name="Koroleva G.I."/>
            <person name="Broomall S.M."/>
            <person name="Bishop-Lilly K.A."/>
            <person name="Bruce D.C."/>
            <person name="Chertkov O."/>
            <person name="Freitas T."/>
            <person name="Jaissle J."/>
            <person name="Ladner J.T."/>
            <person name="Rosenzweig C.N."/>
            <person name="Gibbons H.S."/>
            <person name="Palacios G.F."/>
            <person name="Redden C.L."/>
            <person name="Xu Y."/>
            <person name="Minogue T.D."/>
            <person name="Chain P.S."/>
        </authorList>
    </citation>
    <scope>NUCLEOTIDE SEQUENCE [LARGE SCALE GENOMIC DNA]</scope>
    <source>
        <strain evidence="5 6">GA01-2794</strain>
    </source>
</reference>
<dbReference type="OrthoDB" id="288504at2"/>
<dbReference type="InterPro" id="IPR007657">
    <property type="entry name" value="Glycosyltransferase_61"/>
</dbReference>
<accession>A0A0B6D490</accession>
<evidence type="ECO:0000256" key="2">
    <source>
        <dbReference type="ARBA" id="ARBA00022679"/>
    </source>
</evidence>
<sequence length="454" mass="52156">MTHKQILRIIHKLIPRFIREQFINDAVAQYSDIKRLNRDAIQSAAEKTIDEEAVVEESIVEEATVEECTLVDSIEELGCKYRLLSQDIDRVITIKGPKLVIAGEEFQKSDINTKLPDASVYLLEDVSLIGRTTIVKNKQYIYSFELNAMDYYHHLKRPEIIAKVSDEVYSLTYFRDVKEELVDGKVYIHLLDEGAFNYYHLMVEVLPRFWYILNILRQDSDFNIDDYCLLVDSRIADQCIQVLKALAGTDIIIHRVDEKQELFCKKIIYCSPLSYFLANTQNPPNMTKDIVIDEKALLDVRDAILRSLDVKPFKLFNNKKIYLQRISEIRKIVNINDLELLLHRKGFEFINTGAMTIEEQISLMQYADIIVAPSGASLTNIVFMRSDTKVINIYPSTPGTNYNIFQQLASVAGVDLVHFLTKPVGDSTSVHADAVVDIESLEVYLDIILKSYIH</sequence>
<dbReference type="PANTHER" id="PTHR20961">
    <property type="entry name" value="GLYCOSYLTRANSFERASE"/>
    <property type="match status" value="1"/>
</dbReference>
<protein>
    <recommendedName>
        <fullName evidence="4">Glycosyltransferase 61 catalytic domain-containing protein</fullName>
    </recommendedName>
</protein>
<dbReference type="KEGG" id="fpz:LA55_1650"/>
<proteinExistence type="predicted"/>
<evidence type="ECO:0000256" key="1">
    <source>
        <dbReference type="ARBA" id="ARBA00022676"/>
    </source>
</evidence>
<dbReference type="InterPro" id="IPR049625">
    <property type="entry name" value="Glyco_transf_61_cat"/>
</dbReference>
<dbReference type="AlphaFoldDB" id="A0A0B6D490"/>
<dbReference type="EMBL" id="CP009440">
    <property type="protein sequence ID" value="AJI52453.1"/>
    <property type="molecule type" value="Genomic_DNA"/>
</dbReference>
<keyword evidence="3" id="KW-0325">Glycoprotein</keyword>